<accession>A0A126Q4E0</accession>
<feature type="chain" id="PRO_5007272618" evidence="1">
    <location>
        <begin position="27"/>
        <end position="331"/>
    </location>
</feature>
<sequence length="331" mass="36173">MKLAQTLKPAAAVGFIALSLTGTAHADDKFKLTDSLSVTGFIDMSWSSVDVEGVGTEQSSGLDQFEIDFLYSFDSKFSAQVDLEYQDNGTGEEVDIEQAFISYAVSENFSVKAGRFLSYTGWETEEPTGLYQYSGTGYAAYFYGGYQQGVSGFYKGNGYQVALSLVNDLGDLEGENRDTDHPAFEAMLAVTPTEATIAKAFYSSDKLDGTDETITLVNLWAAYIEGSLTLAVEYNTSENAPAYAYRYGIDSEASGYLIMGNYAMNDFAITLRYHDYAIDDASGAEVEDGSAITIAPSYTFTKNLWVVFEYRMGEQNGVDVDLMALEALVTF</sequence>
<name>A0A126Q4E0_ALTMA</name>
<gene>
    <name evidence="2" type="ORF">AVL55_14955</name>
</gene>
<dbReference type="InterPro" id="IPR011486">
    <property type="entry name" value="BBP2"/>
</dbReference>
<dbReference type="SUPFAM" id="SSF56935">
    <property type="entry name" value="Porins"/>
    <property type="match status" value="1"/>
</dbReference>
<evidence type="ECO:0000313" key="3">
    <source>
        <dbReference type="Proteomes" id="UP000063991"/>
    </source>
</evidence>
<dbReference type="EMBL" id="CP014323">
    <property type="protein sequence ID" value="AMJ99339.1"/>
    <property type="molecule type" value="Genomic_DNA"/>
</dbReference>
<dbReference type="Proteomes" id="UP000063991">
    <property type="component" value="Chromosome"/>
</dbReference>
<reference evidence="2 3" key="1">
    <citation type="submission" date="2015-12" db="EMBL/GenBank/DDBJ databases">
        <authorList>
            <person name="Shamseldin A."/>
            <person name="Moawad H."/>
            <person name="Abd El-Rahim W.M."/>
            <person name="Sadowsky M.J."/>
        </authorList>
    </citation>
    <scope>NUCLEOTIDE SEQUENCE [LARGE SCALE GENOMIC DNA]</scope>
    <source>
        <strain evidence="2 3">D7</strain>
    </source>
</reference>
<dbReference type="OrthoDB" id="6382917at2"/>
<dbReference type="InterPro" id="IPR023614">
    <property type="entry name" value="Porin_dom_sf"/>
</dbReference>
<evidence type="ECO:0000313" key="2">
    <source>
        <dbReference type="EMBL" id="AMJ99339.1"/>
    </source>
</evidence>
<feature type="signal peptide" evidence="1">
    <location>
        <begin position="1"/>
        <end position="26"/>
    </location>
</feature>
<evidence type="ECO:0000256" key="1">
    <source>
        <dbReference type="SAM" id="SignalP"/>
    </source>
</evidence>
<dbReference type="Gene3D" id="2.40.160.10">
    <property type="entry name" value="Porin"/>
    <property type="match status" value="1"/>
</dbReference>
<protein>
    <submittedName>
        <fullName evidence="2">Porin</fullName>
    </submittedName>
</protein>
<proteinExistence type="predicted"/>
<dbReference type="AlphaFoldDB" id="A0A126Q4E0"/>
<dbReference type="Pfam" id="PF07642">
    <property type="entry name" value="BBP2"/>
    <property type="match status" value="1"/>
</dbReference>
<dbReference type="RefSeq" id="WP_061095669.1">
    <property type="nucleotide sequence ID" value="NZ_CP014323.1"/>
</dbReference>
<organism evidence="2 3">
    <name type="scientific">Alteromonas macleodii</name>
    <name type="common">Pseudoalteromonas macleodii</name>
    <dbReference type="NCBI Taxonomy" id="28108"/>
    <lineage>
        <taxon>Bacteria</taxon>
        <taxon>Pseudomonadati</taxon>
        <taxon>Pseudomonadota</taxon>
        <taxon>Gammaproteobacteria</taxon>
        <taxon>Alteromonadales</taxon>
        <taxon>Alteromonadaceae</taxon>
        <taxon>Alteromonas/Salinimonas group</taxon>
        <taxon>Alteromonas</taxon>
    </lineage>
</organism>
<keyword evidence="1" id="KW-0732">Signal</keyword>